<comment type="caution">
    <text evidence="6">The sequence shown here is derived from an EMBL/GenBank/DDBJ whole genome shotgun (WGS) entry which is preliminary data.</text>
</comment>
<keyword evidence="4" id="KW-0732">Signal</keyword>
<evidence type="ECO:0000256" key="3">
    <source>
        <dbReference type="ARBA" id="ARBA00022448"/>
    </source>
</evidence>
<dbReference type="Gene3D" id="3.10.105.10">
    <property type="entry name" value="Dipeptide-binding Protein, Domain 3"/>
    <property type="match status" value="1"/>
</dbReference>
<reference evidence="6 7" key="1">
    <citation type="submission" date="2020-08" db="EMBL/GenBank/DDBJ databases">
        <title>Genomic Encyclopedia of Type Strains, Phase IV (KMG-IV): sequencing the most valuable type-strain genomes for metagenomic binning, comparative biology and taxonomic classification.</title>
        <authorList>
            <person name="Goeker M."/>
        </authorList>
    </citation>
    <scope>NUCLEOTIDE SEQUENCE [LARGE SCALE GENOMIC DNA]</scope>
    <source>
        <strain evidence="6 7">DSM 103526</strain>
    </source>
</reference>
<name>A0A841KKK2_9FIRM</name>
<evidence type="ECO:0000259" key="5">
    <source>
        <dbReference type="Pfam" id="PF00496"/>
    </source>
</evidence>
<dbReference type="Gene3D" id="3.90.76.10">
    <property type="entry name" value="Dipeptide-binding Protein, Domain 1"/>
    <property type="match status" value="1"/>
</dbReference>
<evidence type="ECO:0000256" key="1">
    <source>
        <dbReference type="ARBA" id="ARBA00004196"/>
    </source>
</evidence>
<dbReference type="InterPro" id="IPR039424">
    <property type="entry name" value="SBP_5"/>
</dbReference>
<protein>
    <submittedName>
        <fullName evidence="6">Oligopeptide transport system substrate-binding protein</fullName>
    </submittedName>
</protein>
<evidence type="ECO:0000256" key="4">
    <source>
        <dbReference type="ARBA" id="ARBA00022729"/>
    </source>
</evidence>
<dbReference type="Pfam" id="PF00496">
    <property type="entry name" value="SBP_bac_5"/>
    <property type="match status" value="1"/>
</dbReference>
<dbReference type="GO" id="GO:0030288">
    <property type="term" value="C:outer membrane-bounded periplasmic space"/>
    <property type="evidence" value="ECO:0007669"/>
    <property type="project" value="UniProtKB-ARBA"/>
</dbReference>
<feature type="domain" description="Solute-binding protein family 5" evidence="5">
    <location>
        <begin position="83"/>
        <end position="467"/>
    </location>
</feature>
<organism evidence="6 7">
    <name type="scientific">Anaerosolibacter carboniphilus</name>
    <dbReference type="NCBI Taxonomy" id="1417629"/>
    <lineage>
        <taxon>Bacteria</taxon>
        <taxon>Bacillati</taxon>
        <taxon>Bacillota</taxon>
        <taxon>Clostridia</taxon>
        <taxon>Peptostreptococcales</taxon>
        <taxon>Thermotaleaceae</taxon>
        <taxon>Anaerosolibacter</taxon>
    </lineage>
</organism>
<dbReference type="FunFam" id="3.90.76.10:FF:000001">
    <property type="entry name" value="Oligopeptide ABC transporter substrate-binding protein"/>
    <property type="match status" value="1"/>
</dbReference>
<evidence type="ECO:0000313" key="7">
    <source>
        <dbReference type="Proteomes" id="UP000579281"/>
    </source>
</evidence>
<dbReference type="CDD" id="cd08504">
    <property type="entry name" value="PBP2_OppA"/>
    <property type="match status" value="1"/>
</dbReference>
<dbReference type="FunFam" id="3.10.105.10:FF:000001">
    <property type="entry name" value="Oligopeptide ABC transporter, oligopeptide-binding protein"/>
    <property type="match status" value="1"/>
</dbReference>
<dbReference type="InterPro" id="IPR000914">
    <property type="entry name" value="SBP_5_dom"/>
</dbReference>
<dbReference type="PROSITE" id="PS51257">
    <property type="entry name" value="PROKAR_LIPOPROTEIN"/>
    <property type="match status" value="1"/>
</dbReference>
<sequence length="544" mass="61524">MLKKSFTWLLIVMLVLGVLTGCGQKPTATPPVEEAKGEPMVLKYNLGEDIKTLDPQLNSVINAGIVLVNTYEGLMRLDKNEKAIPGMAEKYEVSEDGTKYTFHLRDALWSDGQPVKAQDFEYAWKRALDPALASEYAFQLYYLKNGKQFNEGQANADAVGVKAVDDKTLEVTLEAPTPYFLELTAFFTLFPVRKDMVEKDPENWARNPETAVSNGPFKMTEYKMGESIVIEKNDNYYGKDRVKLDRVDMAMIVEASTALTAYEAGDIDLIDDIPNQEIERLKANDPNFVALPYLANYYYIFRLDKKPVDDVRVRKALTLAIDRKAIVENILKAGQKPATGFVPPGLFDANGKDFRETNGDFGIDPNAANIEEAKKLLAEAGFPDGKGFPEIELLYNTSESHKAIAEAIQEMWKKNLGINVSLANQEWAVFQTTLTEGNFVLGKGNWFGDYGDPMTFLDLWTSYSGKNTTGWKSPEYDKFIEEAKTTTGQERFGKMYDAEKLLMDNYIVMPIYYYTDTMLIKEYVKGWKKSILGYLYFDEVTIEK</sequence>
<dbReference type="PANTHER" id="PTHR30290">
    <property type="entry name" value="PERIPLASMIC BINDING COMPONENT OF ABC TRANSPORTER"/>
    <property type="match status" value="1"/>
</dbReference>
<dbReference type="Gene3D" id="3.40.190.10">
    <property type="entry name" value="Periplasmic binding protein-like II"/>
    <property type="match status" value="1"/>
</dbReference>
<dbReference type="GO" id="GO:0015833">
    <property type="term" value="P:peptide transport"/>
    <property type="evidence" value="ECO:0007669"/>
    <property type="project" value="TreeGrafter"/>
</dbReference>
<dbReference type="SUPFAM" id="SSF53850">
    <property type="entry name" value="Periplasmic binding protein-like II"/>
    <property type="match status" value="1"/>
</dbReference>
<dbReference type="AlphaFoldDB" id="A0A841KKK2"/>
<dbReference type="RefSeq" id="WP_330602693.1">
    <property type="nucleotide sequence ID" value="NZ_JACHEN010000001.1"/>
</dbReference>
<dbReference type="InterPro" id="IPR030678">
    <property type="entry name" value="Peptide/Ni-bd"/>
</dbReference>
<dbReference type="PIRSF" id="PIRSF002741">
    <property type="entry name" value="MppA"/>
    <property type="match status" value="1"/>
</dbReference>
<comment type="subcellular location">
    <subcellularLocation>
        <location evidence="1">Cell envelope</location>
    </subcellularLocation>
</comment>
<dbReference type="EMBL" id="JACHEN010000001">
    <property type="protein sequence ID" value="MBB6213933.1"/>
    <property type="molecule type" value="Genomic_DNA"/>
</dbReference>
<accession>A0A841KKK2</accession>
<gene>
    <name evidence="6" type="ORF">HNQ80_000002</name>
</gene>
<keyword evidence="3" id="KW-0813">Transport</keyword>
<dbReference type="GO" id="GO:0043190">
    <property type="term" value="C:ATP-binding cassette (ABC) transporter complex"/>
    <property type="evidence" value="ECO:0007669"/>
    <property type="project" value="InterPro"/>
</dbReference>
<keyword evidence="7" id="KW-1185">Reference proteome</keyword>
<proteinExistence type="inferred from homology"/>
<dbReference type="PANTHER" id="PTHR30290:SF10">
    <property type="entry name" value="PERIPLASMIC OLIGOPEPTIDE-BINDING PROTEIN-RELATED"/>
    <property type="match status" value="1"/>
</dbReference>
<comment type="similarity">
    <text evidence="2">Belongs to the bacterial solute-binding protein 5 family.</text>
</comment>
<evidence type="ECO:0000256" key="2">
    <source>
        <dbReference type="ARBA" id="ARBA00005695"/>
    </source>
</evidence>
<dbReference type="Proteomes" id="UP000579281">
    <property type="component" value="Unassembled WGS sequence"/>
</dbReference>
<evidence type="ECO:0000313" key="6">
    <source>
        <dbReference type="EMBL" id="MBB6213933.1"/>
    </source>
</evidence>
<dbReference type="GO" id="GO:1904680">
    <property type="term" value="F:peptide transmembrane transporter activity"/>
    <property type="evidence" value="ECO:0007669"/>
    <property type="project" value="TreeGrafter"/>
</dbReference>